<dbReference type="RefSeq" id="WP_379837127.1">
    <property type="nucleotide sequence ID" value="NZ_JBHRYQ010000001.1"/>
</dbReference>
<organism evidence="2 3">
    <name type="scientific">Lacihabitans lacunae</name>
    <dbReference type="NCBI Taxonomy" id="1028214"/>
    <lineage>
        <taxon>Bacteria</taxon>
        <taxon>Pseudomonadati</taxon>
        <taxon>Bacteroidota</taxon>
        <taxon>Cytophagia</taxon>
        <taxon>Cytophagales</taxon>
        <taxon>Leadbetterellaceae</taxon>
        <taxon>Lacihabitans</taxon>
    </lineage>
</organism>
<keyword evidence="1" id="KW-0472">Membrane</keyword>
<keyword evidence="3" id="KW-1185">Reference proteome</keyword>
<reference evidence="3" key="1">
    <citation type="journal article" date="2019" name="Int. J. Syst. Evol. Microbiol.">
        <title>The Global Catalogue of Microorganisms (GCM) 10K type strain sequencing project: providing services to taxonomists for standard genome sequencing and annotation.</title>
        <authorList>
            <consortium name="The Broad Institute Genomics Platform"/>
            <consortium name="The Broad Institute Genome Sequencing Center for Infectious Disease"/>
            <person name="Wu L."/>
            <person name="Ma J."/>
        </authorList>
    </citation>
    <scope>NUCLEOTIDE SEQUENCE [LARGE SCALE GENOMIC DNA]</scope>
    <source>
        <strain evidence="3">CECT 7956</strain>
    </source>
</reference>
<feature type="transmembrane region" description="Helical" evidence="1">
    <location>
        <begin position="53"/>
        <end position="70"/>
    </location>
</feature>
<comment type="caution">
    <text evidence="2">The sequence shown here is derived from an EMBL/GenBank/DDBJ whole genome shotgun (WGS) entry which is preliminary data.</text>
</comment>
<gene>
    <name evidence="2" type="ORF">ACFOOI_08765</name>
</gene>
<protein>
    <recommendedName>
        <fullName evidence="4">Serine kinase</fullName>
    </recommendedName>
</protein>
<keyword evidence="1" id="KW-0812">Transmembrane</keyword>
<sequence length="294" mass="33254">MKYHLYGTNITSDLELDAPMSKNESQLKIIEGTFVTPKTLKTKIYRADCRAEIYINSAFVILHWPGLVTFKIDKNTIIYQKLDSSLDEGLLRIFITSEALGIYLFLNGSFLLHGSAVMIKNKAHVFLGKPGAGKSTTVAAFAKAGFEIMADDMVVIKLNAQNQPEVHWGGNSIKIWDKTAEGLEIDIKKLPPAWEGKNKFIFETKKHSTFDPKALKSIVVLNAPNTRKNLGNLPLIMSPTLLLQYFPLAHQLLKDENLKRHFETSIFIAQNCIISQIKRPKNFNKLEQYIKTFL</sequence>
<evidence type="ECO:0000313" key="3">
    <source>
        <dbReference type="Proteomes" id="UP001595616"/>
    </source>
</evidence>
<dbReference type="Proteomes" id="UP001595616">
    <property type="component" value="Unassembled WGS sequence"/>
</dbReference>
<feature type="transmembrane region" description="Helical" evidence="1">
    <location>
        <begin position="90"/>
        <end position="112"/>
    </location>
</feature>
<proteinExistence type="predicted"/>
<name>A0ABV7YTR2_9BACT</name>
<dbReference type="EMBL" id="JBHRYQ010000001">
    <property type="protein sequence ID" value="MFC3810744.1"/>
    <property type="molecule type" value="Genomic_DNA"/>
</dbReference>
<dbReference type="InterPro" id="IPR027417">
    <property type="entry name" value="P-loop_NTPase"/>
</dbReference>
<evidence type="ECO:0008006" key="4">
    <source>
        <dbReference type="Google" id="ProtNLM"/>
    </source>
</evidence>
<keyword evidence="1" id="KW-1133">Transmembrane helix</keyword>
<evidence type="ECO:0000256" key="1">
    <source>
        <dbReference type="SAM" id="Phobius"/>
    </source>
</evidence>
<dbReference type="SUPFAM" id="SSF53795">
    <property type="entry name" value="PEP carboxykinase-like"/>
    <property type="match status" value="1"/>
</dbReference>
<accession>A0ABV7YTR2</accession>
<dbReference type="Gene3D" id="3.40.50.300">
    <property type="entry name" value="P-loop containing nucleotide triphosphate hydrolases"/>
    <property type="match status" value="1"/>
</dbReference>
<evidence type="ECO:0000313" key="2">
    <source>
        <dbReference type="EMBL" id="MFC3810744.1"/>
    </source>
</evidence>